<dbReference type="InterPro" id="IPR003736">
    <property type="entry name" value="PAAI_dom"/>
</dbReference>
<dbReference type="EC" id="3.1.2.-" evidence="2"/>
<dbReference type="PANTHER" id="PTHR21660:SF1">
    <property type="entry name" value="ACYL-COENZYME A THIOESTERASE 13"/>
    <property type="match status" value="1"/>
</dbReference>
<dbReference type="SUPFAM" id="SSF54637">
    <property type="entry name" value="Thioesterase/thiol ester dehydrase-isomerase"/>
    <property type="match status" value="1"/>
</dbReference>
<evidence type="ECO:0000313" key="2">
    <source>
        <dbReference type="EMBL" id="MDQ2103017.1"/>
    </source>
</evidence>
<dbReference type="InterPro" id="IPR027961">
    <property type="entry name" value="DUF4442"/>
</dbReference>
<name>A0ABU0WFM8_9PROT</name>
<evidence type="ECO:0000256" key="1">
    <source>
        <dbReference type="ARBA" id="ARBA00022801"/>
    </source>
</evidence>
<sequence>MAESLLVHRDIAPFVNDLGLEILERSAERVVMVLPDKPRFQNRKGDVHGGAAATLIDTTLGFAATEGDPPGTSSSTLMLNVSYLAAARGRLTCTSGWQRRGRSIRFLEASVRDEAGTLVAKASATFKVFIPRSAAD</sequence>
<protein>
    <submittedName>
        <fullName evidence="2">PaaI family thioesterase</fullName>
        <ecNumber evidence="2">3.1.2.-</ecNumber>
    </submittedName>
</protein>
<dbReference type="InterPro" id="IPR029069">
    <property type="entry name" value="HotDog_dom_sf"/>
</dbReference>
<dbReference type="EMBL" id="JAUJFI010000036">
    <property type="protein sequence ID" value="MDQ2103017.1"/>
    <property type="molecule type" value="Genomic_DNA"/>
</dbReference>
<dbReference type="InterPro" id="IPR039298">
    <property type="entry name" value="ACOT13"/>
</dbReference>
<dbReference type="GO" id="GO:0016787">
    <property type="term" value="F:hydrolase activity"/>
    <property type="evidence" value="ECO:0007669"/>
    <property type="project" value="UniProtKB-KW"/>
</dbReference>
<keyword evidence="1 2" id="KW-0378">Hydrolase</keyword>
<dbReference type="Pfam" id="PF14539">
    <property type="entry name" value="DUF4442"/>
    <property type="match status" value="1"/>
</dbReference>
<dbReference type="NCBIfam" id="TIGR00369">
    <property type="entry name" value="unchar_dom_1"/>
    <property type="match status" value="1"/>
</dbReference>
<reference evidence="2 3" key="1">
    <citation type="submission" date="2023-06" db="EMBL/GenBank/DDBJ databases">
        <title>Azospirillum isscasensis sp.nov, a bacterium isolated from rhizosphere soil of rice.</title>
        <authorList>
            <person name="Wang H."/>
        </authorList>
    </citation>
    <scope>NUCLEOTIDE SEQUENCE [LARGE SCALE GENOMIC DNA]</scope>
    <source>
        <strain evidence="2 3">C340-1</strain>
    </source>
</reference>
<gene>
    <name evidence="2" type="ORF">QSG27_09960</name>
</gene>
<evidence type="ECO:0000313" key="3">
    <source>
        <dbReference type="Proteomes" id="UP001227317"/>
    </source>
</evidence>
<dbReference type="PANTHER" id="PTHR21660">
    <property type="entry name" value="THIOESTERASE SUPERFAMILY MEMBER-RELATED"/>
    <property type="match status" value="1"/>
</dbReference>
<proteinExistence type="predicted"/>
<comment type="caution">
    <text evidence="2">The sequence shown here is derived from an EMBL/GenBank/DDBJ whole genome shotgun (WGS) entry which is preliminary data.</text>
</comment>
<dbReference type="Gene3D" id="3.10.129.10">
    <property type="entry name" value="Hotdog Thioesterase"/>
    <property type="match status" value="1"/>
</dbReference>
<accession>A0ABU0WFM8</accession>
<keyword evidence="3" id="KW-1185">Reference proteome</keyword>
<organism evidence="2 3">
    <name type="scientific">Azospirillum isscasi</name>
    <dbReference type="NCBI Taxonomy" id="3053926"/>
    <lineage>
        <taxon>Bacteria</taxon>
        <taxon>Pseudomonadati</taxon>
        <taxon>Pseudomonadota</taxon>
        <taxon>Alphaproteobacteria</taxon>
        <taxon>Rhodospirillales</taxon>
        <taxon>Azospirillaceae</taxon>
        <taxon>Azospirillum</taxon>
    </lineage>
</organism>
<dbReference type="RefSeq" id="WP_306705645.1">
    <property type="nucleotide sequence ID" value="NZ_JAUJFI010000036.1"/>
</dbReference>
<dbReference type="CDD" id="cd03443">
    <property type="entry name" value="PaaI_thioesterase"/>
    <property type="match status" value="1"/>
</dbReference>
<dbReference type="Proteomes" id="UP001227317">
    <property type="component" value="Unassembled WGS sequence"/>
</dbReference>